<name>A0A7V8VGH9_9BACT</name>
<sequence length="96" mass="10990">MDEIRQEILLSGFDPLGEPVLRVMADGSVQVVFNFMPPSYVPDELGWGPFADFDQQLERAVGVPVLWDDREVFIIHQPKPDTVERLRAFIEGYRGK</sequence>
<organism evidence="1 2">
    <name type="scientific">Thermogemmata fonticola</name>
    <dbReference type="NCBI Taxonomy" id="2755323"/>
    <lineage>
        <taxon>Bacteria</taxon>
        <taxon>Pseudomonadati</taxon>
        <taxon>Planctomycetota</taxon>
        <taxon>Planctomycetia</taxon>
        <taxon>Gemmatales</taxon>
        <taxon>Gemmataceae</taxon>
        <taxon>Thermogemmata</taxon>
    </lineage>
</organism>
<dbReference type="Proteomes" id="UP000542342">
    <property type="component" value="Unassembled WGS sequence"/>
</dbReference>
<keyword evidence="2" id="KW-1185">Reference proteome</keyword>
<dbReference type="RefSeq" id="WP_194539369.1">
    <property type="nucleotide sequence ID" value="NZ_JACEFB010000015.1"/>
</dbReference>
<evidence type="ECO:0000313" key="2">
    <source>
        <dbReference type="Proteomes" id="UP000542342"/>
    </source>
</evidence>
<comment type="caution">
    <text evidence="1">The sequence shown here is derived from an EMBL/GenBank/DDBJ whole genome shotgun (WGS) entry which is preliminary data.</text>
</comment>
<accession>A0A7V8VGH9</accession>
<gene>
    <name evidence="1" type="ORF">H0921_15180</name>
</gene>
<reference evidence="1 2" key="1">
    <citation type="submission" date="2020-07" db="EMBL/GenBank/DDBJ databases">
        <title>Thermogemmata thermophila gen. nov., sp. nov., a novel moderate thermophilic planctomycete from a Kamchatka hot spring.</title>
        <authorList>
            <person name="Elcheninov A.G."/>
            <person name="Podosokorskaya O.A."/>
            <person name="Kovaleva O.L."/>
            <person name="Novikov A."/>
            <person name="Bonch-Osmolovskaya E.A."/>
            <person name="Toshchakov S.V."/>
            <person name="Kublanov I.V."/>
        </authorList>
    </citation>
    <scope>NUCLEOTIDE SEQUENCE [LARGE SCALE GENOMIC DNA]</scope>
    <source>
        <strain evidence="1 2">2918</strain>
    </source>
</reference>
<protein>
    <submittedName>
        <fullName evidence="1">Uncharacterized protein</fullName>
    </submittedName>
</protein>
<proteinExistence type="predicted"/>
<evidence type="ECO:0000313" key="1">
    <source>
        <dbReference type="EMBL" id="MBA2227501.1"/>
    </source>
</evidence>
<dbReference type="AlphaFoldDB" id="A0A7V8VGH9"/>
<dbReference type="EMBL" id="JACEFB010000015">
    <property type="protein sequence ID" value="MBA2227501.1"/>
    <property type="molecule type" value="Genomic_DNA"/>
</dbReference>